<dbReference type="EMBL" id="JAFCMP010000011">
    <property type="protein sequence ID" value="KAG5192045.1"/>
    <property type="molecule type" value="Genomic_DNA"/>
</dbReference>
<reference evidence="1" key="1">
    <citation type="submission" date="2021-02" db="EMBL/GenBank/DDBJ databases">
        <title>First Annotated Genome of the Yellow-green Alga Tribonema minus.</title>
        <authorList>
            <person name="Mahan K.M."/>
        </authorList>
    </citation>
    <scope>NUCLEOTIDE SEQUENCE</scope>
    <source>
        <strain evidence="1">UTEX B ZZ1240</strain>
    </source>
</reference>
<protein>
    <submittedName>
        <fullName evidence="1">Uncharacterized protein</fullName>
    </submittedName>
</protein>
<dbReference type="Proteomes" id="UP000664859">
    <property type="component" value="Unassembled WGS sequence"/>
</dbReference>
<keyword evidence="2" id="KW-1185">Reference proteome</keyword>
<evidence type="ECO:0000313" key="1">
    <source>
        <dbReference type="EMBL" id="KAG5192045.1"/>
    </source>
</evidence>
<proteinExistence type="predicted"/>
<sequence>MRTAGACWRWGLIAGSLQNWFALAFVPISGGRVAVSARSATLVRPTTITLCTGRQGQTFKSPDEARLLDALDKIAPSNQPMLDMMKFALDMIQTAIKVQEAAPNGNIPDCYLKLSCSDLATLVGMAAPSNDETRVSKAAKVLLETYQIMCVIESASARCKAANSPPGAKDVSEEASDSDLETTKLSDMVRDVTARSNMEAAETQNCDRKVVGFICIPSKLRLGTNKCAFFRQHFHVATREEITENTALLLSDSSAFSLRPWFIAYIAPEGTQKLEVQHALHPTDFKVRANDGEHRGHRLLATYSRRALRLARKAWRDHDGGDFLNMKLAPMSEQMYIDRSPPGSLLDSDSDGWSLVAVMRRTSMPRCGTARVVRAANAAAEHEVTYAAASGSGEPCCALWRRRGSIRCCEGDVVQPELCRCDGNFVHGLQTECGSYARCRARRECAGRVCNGAMREQRRRQLQLLGQ</sequence>
<organism evidence="1 2">
    <name type="scientific">Tribonema minus</name>
    <dbReference type="NCBI Taxonomy" id="303371"/>
    <lineage>
        <taxon>Eukaryota</taxon>
        <taxon>Sar</taxon>
        <taxon>Stramenopiles</taxon>
        <taxon>Ochrophyta</taxon>
        <taxon>PX clade</taxon>
        <taxon>Xanthophyceae</taxon>
        <taxon>Tribonematales</taxon>
        <taxon>Tribonemataceae</taxon>
        <taxon>Tribonema</taxon>
    </lineage>
</organism>
<name>A0A835ZE65_9STRA</name>
<comment type="caution">
    <text evidence="1">The sequence shown here is derived from an EMBL/GenBank/DDBJ whole genome shotgun (WGS) entry which is preliminary data.</text>
</comment>
<dbReference type="AlphaFoldDB" id="A0A835ZE65"/>
<accession>A0A835ZE65</accession>
<evidence type="ECO:0000313" key="2">
    <source>
        <dbReference type="Proteomes" id="UP000664859"/>
    </source>
</evidence>
<gene>
    <name evidence="1" type="ORF">JKP88DRAFT_251123</name>
</gene>